<reference evidence="1" key="1">
    <citation type="submission" date="2017-08" db="EMBL/GenBank/DDBJ databases">
        <title>Complete sequence of the plasmid of the isoproturon degrdaing bacteria Sphingomonas sp. strain SH.</title>
        <authorList>
            <person name="Devers-Lamrani M."/>
            <person name="Hussain S."/>
            <person name="Storck V."/>
            <person name="Martin-Laurent F."/>
        </authorList>
    </citation>
    <scope>NUCLEOTIDE SEQUENCE</scope>
    <source>
        <strain evidence="1">SH</strain>
        <plasmid evidence="1">pSH</plasmid>
    </source>
</reference>
<keyword evidence="1" id="KW-0436">Ligase</keyword>
<protein>
    <submittedName>
        <fullName evidence="1">Isoleucyl-tRNA synthetase</fullName>
    </submittedName>
</protein>
<sequence length="143" mass="16189">MSEGTEDQLRQIWNQGAIPVLYRRGPGNPLLARLPYALTNRPWLGSFGRKNPEWDAKAKHWELPQAWFNKLVRACLDKFGSVYIIQPYREQEKCAPACWAAQGEECQCSCMGVNHGASSVGGDWKIISDAFATRWGERHLGKL</sequence>
<evidence type="ECO:0000313" key="1">
    <source>
        <dbReference type="EMBL" id="ALZ45839.1"/>
    </source>
</evidence>
<keyword evidence="1" id="KW-0030">Aminoacyl-tRNA synthetase</keyword>
<geneLocation type="plasmid" evidence="1">
    <name>pSH</name>
</geneLocation>
<proteinExistence type="predicted"/>
<accession>A0A0X9KXT5</accession>
<keyword evidence="1" id="KW-0614">Plasmid</keyword>
<dbReference type="RefSeq" id="WP_173238332.1">
    <property type="nucleotide sequence ID" value="NZ_KU237244.1"/>
</dbReference>
<dbReference type="AlphaFoldDB" id="A0A0X9KXT5"/>
<dbReference type="GO" id="GO:0004812">
    <property type="term" value="F:aminoacyl-tRNA ligase activity"/>
    <property type="evidence" value="ECO:0007669"/>
    <property type="project" value="UniProtKB-KW"/>
</dbReference>
<name>A0A0X9KXT5_9SPHN</name>
<dbReference type="EMBL" id="KU237244">
    <property type="protein sequence ID" value="ALZ45839.1"/>
    <property type="molecule type" value="Genomic_DNA"/>
</dbReference>
<organism evidence="1">
    <name type="scientific">Sphingomonas sp. SH</name>
    <dbReference type="NCBI Taxonomy" id="849864"/>
    <lineage>
        <taxon>Bacteria</taxon>
        <taxon>Pseudomonadati</taxon>
        <taxon>Pseudomonadota</taxon>
        <taxon>Alphaproteobacteria</taxon>
        <taxon>Sphingomonadales</taxon>
        <taxon>Sphingomonadaceae</taxon>
        <taxon>Sphingomonas</taxon>
    </lineage>
</organism>